<accession>A0ABW1P652</accession>
<organism evidence="1 2">
    <name type="scientific">Saccharothrix lopnurensis</name>
    <dbReference type="NCBI Taxonomy" id="1670621"/>
    <lineage>
        <taxon>Bacteria</taxon>
        <taxon>Bacillati</taxon>
        <taxon>Actinomycetota</taxon>
        <taxon>Actinomycetes</taxon>
        <taxon>Pseudonocardiales</taxon>
        <taxon>Pseudonocardiaceae</taxon>
        <taxon>Saccharothrix</taxon>
    </lineage>
</organism>
<gene>
    <name evidence="1" type="ORF">ACFP3R_16290</name>
</gene>
<reference evidence="2" key="1">
    <citation type="journal article" date="2019" name="Int. J. Syst. Evol. Microbiol.">
        <title>The Global Catalogue of Microorganisms (GCM) 10K type strain sequencing project: providing services to taxonomists for standard genome sequencing and annotation.</title>
        <authorList>
            <consortium name="The Broad Institute Genomics Platform"/>
            <consortium name="The Broad Institute Genome Sequencing Center for Infectious Disease"/>
            <person name="Wu L."/>
            <person name="Ma J."/>
        </authorList>
    </citation>
    <scope>NUCLEOTIDE SEQUENCE [LARGE SCALE GENOMIC DNA]</scope>
    <source>
        <strain evidence="2">CGMCC 4.7246</strain>
    </source>
</reference>
<proteinExistence type="predicted"/>
<evidence type="ECO:0000313" key="2">
    <source>
        <dbReference type="Proteomes" id="UP001596220"/>
    </source>
</evidence>
<keyword evidence="2" id="KW-1185">Reference proteome</keyword>
<dbReference type="EMBL" id="JBHSQO010000014">
    <property type="protein sequence ID" value="MFC6090840.1"/>
    <property type="molecule type" value="Genomic_DNA"/>
</dbReference>
<evidence type="ECO:0000313" key="1">
    <source>
        <dbReference type="EMBL" id="MFC6090840.1"/>
    </source>
</evidence>
<name>A0ABW1P652_9PSEU</name>
<protein>
    <submittedName>
        <fullName evidence="1">Uncharacterized protein</fullName>
    </submittedName>
</protein>
<dbReference type="RefSeq" id="WP_380637041.1">
    <property type="nucleotide sequence ID" value="NZ_JBHSQO010000014.1"/>
</dbReference>
<dbReference type="Proteomes" id="UP001596220">
    <property type="component" value="Unassembled WGS sequence"/>
</dbReference>
<sequence>MSNEQGTAPPSARDYVQLWSAIERNTPGAERWAVAGAVGTANSIARSTGAAEPNDAWSPIWCELAVTAFEEIAGGAR</sequence>
<comment type="caution">
    <text evidence="1">The sequence shown here is derived from an EMBL/GenBank/DDBJ whole genome shotgun (WGS) entry which is preliminary data.</text>
</comment>